<dbReference type="InterPro" id="IPR052901">
    <property type="entry name" value="Bact_TGase-like"/>
</dbReference>
<keyword evidence="2" id="KW-0472">Membrane</keyword>
<dbReference type="AlphaFoldDB" id="A0A940WVK7"/>
<dbReference type="Proteomes" id="UP000678228">
    <property type="component" value="Unassembled WGS sequence"/>
</dbReference>
<evidence type="ECO:0000313" key="5">
    <source>
        <dbReference type="Proteomes" id="UP000678228"/>
    </source>
</evidence>
<dbReference type="Pfam" id="PF01841">
    <property type="entry name" value="Transglut_core"/>
    <property type="match status" value="1"/>
</dbReference>
<feature type="transmembrane region" description="Helical" evidence="2">
    <location>
        <begin position="31"/>
        <end position="49"/>
    </location>
</feature>
<dbReference type="PANTHER" id="PTHR42736">
    <property type="entry name" value="PROTEIN-GLUTAMINE GAMMA-GLUTAMYLTRANSFERASE"/>
    <property type="match status" value="1"/>
</dbReference>
<evidence type="ECO:0000256" key="2">
    <source>
        <dbReference type="SAM" id="Phobius"/>
    </source>
</evidence>
<sequence length="719" mass="83299">MEIGRDFFLYGLSFLLLMEWLLPLPHITDTGYIHVFVLCMAVFFFITFLQLPIVLSMLLKFLTIVYGVYLVFYNMSFFSIDWVLIFLDELLLNLNFMLSGEWHALTDVFRSMLFLVLLSIMSYLLFYWTVYARRVLFFFVFTVIFVTVIDTFTAYDATFAIIRTFFIGFLLLGLITMYRLIEQEKLHSGPKFLPAKLASVLVVMIVFGATFGLLSPKPDPQWADPVPYVRAAIGLPSSGEGVRKIGYGNNDESLGGGFVDDSSSIFYAAAKEEHYWRGETKDFYTGRGWETTTPDEVTDMVTINDNAGYVTTEEMIAEVAFSEEASTRHDHLFYPGAFLELLNKDEVDVRVNRYTEKASTISGGELVGLADYRMTYSYPTYYIEGLRATNEQDPEEIKSYYTQVPESLPDRVRELAQEIVQNEDNRYDKAKAVEQYFSLNDFDYETENVPIPVGQEDYVDQFLFETRRGYCDNFSTSMIVLLRTLDIPARWAKGFTQGEVVEQLDDDRNVYEVKNSNAHSWVEVYFPEVGWVPFEPTQGFSSAYEFVEPELDTELPDQPEVEPEQPVQEEEEPEVEEAFADAEESEVSPLPTRSSNWTIPGGPWLLAGVFLALVMFIIIKNKKIVQYFVLRRYKHRRDETAFLPAYERLLWLFQYFGYKRNDGETLREYATRMDRTLETEEMTALTTEYERITYGGRPLDSSWKEQKSNWLTLVQKIDS</sequence>
<protein>
    <submittedName>
        <fullName evidence="4">Transglutaminase domain-containing protein</fullName>
    </submittedName>
</protein>
<reference evidence="4" key="1">
    <citation type="submission" date="2021-03" db="EMBL/GenBank/DDBJ databases">
        <title>Bacillus suaedae sp. nov., isolated from Suaeda aralocaspica.</title>
        <authorList>
            <person name="Lei R.F.R."/>
        </authorList>
    </citation>
    <scope>NUCLEOTIDE SEQUENCE</scope>
    <source>
        <strain evidence="4">YZJH907-2</strain>
    </source>
</reference>
<dbReference type="InterPro" id="IPR038765">
    <property type="entry name" value="Papain-like_cys_pep_sf"/>
</dbReference>
<feature type="transmembrane region" description="Helical" evidence="2">
    <location>
        <begin position="161"/>
        <end position="181"/>
    </location>
</feature>
<feature type="region of interest" description="Disordered" evidence="1">
    <location>
        <begin position="555"/>
        <end position="594"/>
    </location>
</feature>
<dbReference type="InterPro" id="IPR025403">
    <property type="entry name" value="TgpA-like_C"/>
</dbReference>
<name>A0A940WVK7_9BACI</name>
<keyword evidence="2" id="KW-1133">Transmembrane helix</keyword>
<keyword evidence="5" id="KW-1185">Reference proteome</keyword>
<dbReference type="PANTHER" id="PTHR42736:SF1">
    <property type="entry name" value="PROTEIN-GLUTAMINE GAMMA-GLUTAMYLTRANSFERASE"/>
    <property type="match status" value="1"/>
</dbReference>
<evidence type="ECO:0000313" key="4">
    <source>
        <dbReference type="EMBL" id="MBP3953071.1"/>
    </source>
</evidence>
<comment type="caution">
    <text evidence="4">The sequence shown here is derived from an EMBL/GenBank/DDBJ whole genome shotgun (WGS) entry which is preliminary data.</text>
</comment>
<evidence type="ECO:0000259" key="3">
    <source>
        <dbReference type="SMART" id="SM00460"/>
    </source>
</evidence>
<proteinExistence type="predicted"/>
<feature type="transmembrane region" description="Helical" evidence="2">
    <location>
        <begin position="7"/>
        <end position="25"/>
    </location>
</feature>
<feature type="transmembrane region" description="Helical" evidence="2">
    <location>
        <begin position="601"/>
        <end position="619"/>
    </location>
</feature>
<dbReference type="SUPFAM" id="SSF54001">
    <property type="entry name" value="Cysteine proteinases"/>
    <property type="match status" value="1"/>
</dbReference>
<accession>A0A940WVK7</accession>
<feature type="transmembrane region" description="Helical" evidence="2">
    <location>
        <begin position="107"/>
        <end position="128"/>
    </location>
</feature>
<feature type="transmembrane region" description="Helical" evidence="2">
    <location>
        <begin position="135"/>
        <end position="155"/>
    </location>
</feature>
<feature type="compositionally biased region" description="Acidic residues" evidence="1">
    <location>
        <begin position="555"/>
        <end position="586"/>
    </location>
</feature>
<dbReference type="InterPro" id="IPR002931">
    <property type="entry name" value="Transglutaminase-like"/>
</dbReference>
<evidence type="ECO:0000256" key="1">
    <source>
        <dbReference type="SAM" id="MobiDB-lite"/>
    </source>
</evidence>
<organism evidence="4 5">
    <name type="scientific">Halalkalibacter suaedae</name>
    <dbReference type="NCBI Taxonomy" id="2822140"/>
    <lineage>
        <taxon>Bacteria</taxon>
        <taxon>Bacillati</taxon>
        <taxon>Bacillota</taxon>
        <taxon>Bacilli</taxon>
        <taxon>Bacillales</taxon>
        <taxon>Bacillaceae</taxon>
        <taxon>Halalkalibacter</taxon>
    </lineage>
</organism>
<dbReference type="Pfam" id="PF13559">
    <property type="entry name" value="DUF4129"/>
    <property type="match status" value="1"/>
</dbReference>
<keyword evidence="2" id="KW-0812">Transmembrane</keyword>
<feature type="domain" description="Transglutaminase-like" evidence="3">
    <location>
        <begin position="463"/>
        <end position="538"/>
    </location>
</feature>
<gene>
    <name evidence="4" type="ORF">J7W16_18265</name>
</gene>
<feature type="transmembrane region" description="Helical" evidence="2">
    <location>
        <begin position="193"/>
        <end position="214"/>
    </location>
</feature>
<dbReference type="EMBL" id="JAGKSQ010000009">
    <property type="protein sequence ID" value="MBP3953071.1"/>
    <property type="molecule type" value="Genomic_DNA"/>
</dbReference>
<dbReference type="Gene3D" id="3.10.620.30">
    <property type="match status" value="1"/>
</dbReference>
<feature type="transmembrane region" description="Helical" evidence="2">
    <location>
        <begin position="61"/>
        <end position="87"/>
    </location>
</feature>
<dbReference type="SMART" id="SM00460">
    <property type="entry name" value="TGc"/>
    <property type="match status" value="1"/>
</dbReference>